<comment type="similarity">
    <text evidence="1">Belongs to the LysR transcriptional regulatory family.</text>
</comment>
<dbReference type="Pfam" id="PF03466">
    <property type="entry name" value="LysR_substrate"/>
    <property type="match status" value="1"/>
</dbReference>
<dbReference type="PANTHER" id="PTHR30126">
    <property type="entry name" value="HTH-TYPE TRANSCRIPTIONAL REGULATOR"/>
    <property type="match status" value="1"/>
</dbReference>
<gene>
    <name evidence="6" type="ORF">ACFSBI_02905</name>
</gene>
<dbReference type="Gene3D" id="3.40.190.290">
    <property type="match status" value="1"/>
</dbReference>
<protein>
    <submittedName>
        <fullName evidence="6">LysR family transcriptional regulator</fullName>
    </submittedName>
</protein>
<dbReference type="RefSeq" id="WP_377931858.1">
    <property type="nucleotide sequence ID" value="NZ_JBHUEA010000003.1"/>
</dbReference>
<dbReference type="SUPFAM" id="SSF46785">
    <property type="entry name" value="Winged helix' DNA-binding domain"/>
    <property type="match status" value="1"/>
</dbReference>
<evidence type="ECO:0000256" key="3">
    <source>
        <dbReference type="ARBA" id="ARBA00023125"/>
    </source>
</evidence>
<dbReference type="EMBL" id="JBHUEA010000003">
    <property type="protein sequence ID" value="MFD1720487.1"/>
    <property type="molecule type" value="Genomic_DNA"/>
</dbReference>
<organism evidence="6 7">
    <name type="scientific">Amnibacterium endophyticum</name>
    <dbReference type="NCBI Taxonomy" id="2109337"/>
    <lineage>
        <taxon>Bacteria</taxon>
        <taxon>Bacillati</taxon>
        <taxon>Actinomycetota</taxon>
        <taxon>Actinomycetes</taxon>
        <taxon>Micrococcales</taxon>
        <taxon>Microbacteriaceae</taxon>
        <taxon>Amnibacterium</taxon>
    </lineage>
</organism>
<dbReference type="PANTHER" id="PTHR30126:SF39">
    <property type="entry name" value="HTH-TYPE TRANSCRIPTIONAL REGULATOR CYSL"/>
    <property type="match status" value="1"/>
</dbReference>
<dbReference type="InterPro" id="IPR005119">
    <property type="entry name" value="LysR_subst-bd"/>
</dbReference>
<proteinExistence type="inferred from homology"/>
<keyword evidence="7" id="KW-1185">Reference proteome</keyword>
<comment type="caution">
    <text evidence="6">The sequence shown here is derived from an EMBL/GenBank/DDBJ whole genome shotgun (WGS) entry which is preliminary data.</text>
</comment>
<evidence type="ECO:0000259" key="5">
    <source>
        <dbReference type="PROSITE" id="PS50931"/>
    </source>
</evidence>
<dbReference type="Gene3D" id="1.10.10.10">
    <property type="entry name" value="Winged helix-like DNA-binding domain superfamily/Winged helix DNA-binding domain"/>
    <property type="match status" value="1"/>
</dbReference>
<dbReference type="InterPro" id="IPR036390">
    <property type="entry name" value="WH_DNA-bd_sf"/>
</dbReference>
<feature type="domain" description="HTH lysR-type" evidence="5">
    <location>
        <begin position="1"/>
        <end position="59"/>
    </location>
</feature>
<evidence type="ECO:0000256" key="4">
    <source>
        <dbReference type="ARBA" id="ARBA00023163"/>
    </source>
</evidence>
<evidence type="ECO:0000313" key="7">
    <source>
        <dbReference type="Proteomes" id="UP001597347"/>
    </source>
</evidence>
<keyword evidence="3" id="KW-0238">DNA-binding</keyword>
<dbReference type="SUPFAM" id="SSF53850">
    <property type="entry name" value="Periplasmic binding protein-like II"/>
    <property type="match status" value="1"/>
</dbReference>
<sequence>MYDVKRLRLLRELADRGTLAEVAAALHYSPSAVSQQLALLEREVGVPLLSPAGRGVALTPDGALLAERAGEVLRVLERAETEIAARAETTTGAVRLAVFQSAALALLPDTLTRMARDHPGVRVEAVQHEPESALRRTAARDFDLVVAEQYPGHATMRHDGLDRRPLVRDRLRLAVPTGAEVAAIEDVAELPWVMEPRGAASRHWAEQRCREAGFEPDVRVESADLEVHVRLVESGNAVAILPDLVWTDRPTRARLVLLPGDPHREVFTAARAAGADRPAVRAVRSTLEAVAAG</sequence>
<keyword evidence="4" id="KW-0804">Transcription</keyword>
<dbReference type="InterPro" id="IPR036388">
    <property type="entry name" value="WH-like_DNA-bd_sf"/>
</dbReference>
<accession>A0ABW4LBT9</accession>
<evidence type="ECO:0000256" key="2">
    <source>
        <dbReference type="ARBA" id="ARBA00023015"/>
    </source>
</evidence>
<evidence type="ECO:0000256" key="1">
    <source>
        <dbReference type="ARBA" id="ARBA00009437"/>
    </source>
</evidence>
<dbReference type="Proteomes" id="UP001597347">
    <property type="component" value="Unassembled WGS sequence"/>
</dbReference>
<keyword evidence="2" id="KW-0805">Transcription regulation</keyword>
<reference evidence="7" key="1">
    <citation type="journal article" date="2019" name="Int. J. Syst. Evol. Microbiol.">
        <title>The Global Catalogue of Microorganisms (GCM) 10K type strain sequencing project: providing services to taxonomists for standard genome sequencing and annotation.</title>
        <authorList>
            <consortium name="The Broad Institute Genomics Platform"/>
            <consortium name="The Broad Institute Genome Sequencing Center for Infectious Disease"/>
            <person name="Wu L."/>
            <person name="Ma J."/>
        </authorList>
    </citation>
    <scope>NUCLEOTIDE SEQUENCE [LARGE SCALE GENOMIC DNA]</scope>
    <source>
        <strain evidence="7">CGMCC 1.12471</strain>
    </source>
</reference>
<name>A0ABW4LBT9_9MICO</name>
<evidence type="ECO:0000313" key="6">
    <source>
        <dbReference type="EMBL" id="MFD1720487.1"/>
    </source>
</evidence>
<dbReference type="PROSITE" id="PS50931">
    <property type="entry name" value="HTH_LYSR"/>
    <property type="match status" value="1"/>
</dbReference>
<dbReference type="InterPro" id="IPR000847">
    <property type="entry name" value="LysR_HTH_N"/>
</dbReference>
<dbReference type="Pfam" id="PF00126">
    <property type="entry name" value="HTH_1"/>
    <property type="match status" value="1"/>
</dbReference>